<dbReference type="Pfam" id="PF02434">
    <property type="entry name" value="Fringe"/>
    <property type="match status" value="1"/>
</dbReference>
<evidence type="ECO:0000313" key="18">
    <source>
        <dbReference type="EMBL" id="GAO51132.1"/>
    </source>
</evidence>
<keyword evidence="6" id="KW-0808">Transferase</keyword>
<dbReference type="STRING" id="698492.A0A0E9NMM4"/>
<reference evidence="18 19" key="1">
    <citation type="journal article" date="2011" name="J. Gen. Appl. Microbiol.">
        <title>Draft genome sequencing of the enigmatic yeast Saitoella complicata.</title>
        <authorList>
            <person name="Nishida H."/>
            <person name="Hamamoto M."/>
            <person name="Sugiyama J."/>
        </authorList>
    </citation>
    <scope>NUCLEOTIDE SEQUENCE [LARGE SCALE GENOMIC DNA]</scope>
    <source>
        <strain evidence="18 19">NRRL Y-17804</strain>
    </source>
</reference>
<keyword evidence="8" id="KW-0677">Repeat</keyword>
<feature type="domain" description="Apple" evidence="17">
    <location>
        <begin position="481"/>
        <end position="549"/>
    </location>
</feature>
<comment type="subcellular location">
    <subcellularLocation>
        <location evidence="1">Membrane</location>
        <topology evidence="1">Single-pass type II membrane protein</topology>
    </subcellularLocation>
</comment>
<evidence type="ECO:0000256" key="4">
    <source>
        <dbReference type="ARBA" id="ARBA00012557"/>
    </source>
</evidence>
<dbReference type="InterPro" id="IPR000177">
    <property type="entry name" value="Apple"/>
</dbReference>
<keyword evidence="19" id="KW-1185">Reference proteome</keyword>
<feature type="signal peptide" evidence="16">
    <location>
        <begin position="1"/>
        <end position="15"/>
    </location>
</feature>
<keyword evidence="10" id="KW-0735">Signal-anchor</keyword>
<feature type="chain" id="PRO_5012700812" description="N-acetylgalactosaminide beta-1,3-galactosyltransferase" evidence="16">
    <location>
        <begin position="16"/>
        <end position="628"/>
    </location>
</feature>
<dbReference type="PANTHER" id="PTHR23033">
    <property type="entry name" value="BETA1,3-GALACTOSYLTRANSFERASE"/>
    <property type="match status" value="1"/>
</dbReference>
<comment type="caution">
    <text evidence="18">The sequence shown here is derived from an EMBL/GenBank/DDBJ whole genome shotgun (WGS) entry which is preliminary data.</text>
</comment>
<dbReference type="AlphaFoldDB" id="A0A0E9NMM4"/>
<sequence>MLISLLKTILRLVLDHVPPPENGGSFSVLPSRKHFLFDIAVSLETELRAVPHVQLQDDVRFSETGTEPSPTYLTPRDTAGYRIQYRLKPSFKKYLAMADLCRNPLTLSEYTTTEGLYGARSTPPRRNMVALLRTYGAIHRAVRKEFVARRRLLVVLVLLCITWLVYCSVNSSIMEAMSTFQEPTVTMIAPIRAHQPEHRLTNFAFAVKIGRETFSERLPLQFQTFLPRIDNYIFISDHEGQLGGTPIFDCYTTIYDDALDQILSTGSKPQFPLPQRPEREPGWDRDAHKNLPGFKHLYDSFPDAEWYMMIDEDTYVFTQNLYDITSGLNSSDPVHMGWAMGFPPCGVNDKLSLEEHPNMYQGGSGILLSRSALKILYPHIDQCILKSWDCGCGDYRTALCLHDVGLTPDWPRHPYGYHVHDFGQGEQGWPSDPCVRPVTGHHMRGKHFQEAYRAELAAPHGHVTFANLYAVHHGGARDITERDIDYVTDMGLAGWGEVEDARECREMCLLEPECKAWTFQEETGECFLKYEGGMRYGRKEGYVSGMLGERYRCEEPMRFTTERWQFLRSYLSKYLLCPSRSPKQSDEAPPNSSQTLNNHHSAPKGVFVDIWTERSSEKPKRRGRRNVK</sequence>
<keyword evidence="9" id="KW-0547">Nucleotide-binding</keyword>
<keyword evidence="7 15" id="KW-0812">Transmembrane</keyword>
<dbReference type="CDD" id="cd01100">
    <property type="entry name" value="APPLE_Factor_XI_like"/>
    <property type="match status" value="1"/>
</dbReference>
<name>A0A0E9NMM4_SAICN</name>
<feature type="compositionally biased region" description="Basic residues" evidence="14">
    <location>
        <begin position="619"/>
        <end position="628"/>
    </location>
</feature>
<dbReference type="GO" id="GO:0000166">
    <property type="term" value="F:nucleotide binding"/>
    <property type="evidence" value="ECO:0007669"/>
    <property type="project" value="UniProtKB-KW"/>
</dbReference>
<accession>A0A0E9NMM4</accession>
<dbReference type="SMART" id="SM00223">
    <property type="entry name" value="APPLE"/>
    <property type="match status" value="1"/>
</dbReference>
<evidence type="ECO:0000256" key="14">
    <source>
        <dbReference type="SAM" id="MobiDB-lite"/>
    </source>
</evidence>
<feature type="transmembrane region" description="Helical" evidence="15">
    <location>
        <begin position="152"/>
        <end position="173"/>
    </location>
</feature>
<evidence type="ECO:0000256" key="12">
    <source>
        <dbReference type="ARBA" id="ARBA00023136"/>
    </source>
</evidence>
<keyword evidence="5" id="KW-0328">Glycosyltransferase</keyword>
<evidence type="ECO:0000313" key="19">
    <source>
        <dbReference type="Proteomes" id="UP000033140"/>
    </source>
</evidence>
<evidence type="ECO:0000256" key="10">
    <source>
        <dbReference type="ARBA" id="ARBA00022968"/>
    </source>
</evidence>
<proteinExistence type="inferred from homology"/>
<comment type="similarity">
    <text evidence="3">Belongs to the glycosyltransferase 31 family. Beta3-Gal-T subfamily.</text>
</comment>
<dbReference type="InterPro" id="IPR003609">
    <property type="entry name" value="Pan_app"/>
</dbReference>
<evidence type="ECO:0000256" key="6">
    <source>
        <dbReference type="ARBA" id="ARBA00022679"/>
    </source>
</evidence>
<protein>
    <recommendedName>
        <fullName evidence="4">N-acetylgalactosaminide beta-1,3-galactosyltransferase</fullName>
        <ecNumber evidence="4">2.4.1.122</ecNumber>
    </recommendedName>
</protein>
<reference evidence="18 19" key="2">
    <citation type="journal article" date="2014" name="J. Gen. Appl. Microbiol.">
        <title>The early diverging ascomycetous budding yeast Saitoella complicata has three histone deacetylases belonging to the Clr6, Hos2, and Rpd3 lineages.</title>
        <authorList>
            <person name="Nishida H."/>
            <person name="Matsumoto T."/>
            <person name="Kondo S."/>
            <person name="Hamamoto M."/>
            <person name="Yoshikawa H."/>
        </authorList>
    </citation>
    <scope>NUCLEOTIDE SEQUENCE [LARGE SCALE GENOMIC DNA]</scope>
    <source>
        <strain evidence="18 19">NRRL Y-17804</strain>
    </source>
</reference>
<evidence type="ECO:0000256" key="11">
    <source>
        <dbReference type="ARBA" id="ARBA00022989"/>
    </source>
</evidence>
<feature type="compositionally biased region" description="Polar residues" evidence="14">
    <location>
        <begin position="590"/>
        <end position="600"/>
    </location>
</feature>
<evidence type="ECO:0000256" key="7">
    <source>
        <dbReference type="ARBA" id="ARBA00022692"/>
    </source>
</evidence>
<evidence type="ECO:0000259" key="17">
    <source>
        <dbReference type="SMART" id="SM00223"/>
    </source>
</evidence>
<dbReference type="GO" id="GO:0016263">
    <property type="term" value="F:glycoprotein-N-acetylgalactosamine 3-beta-galactosyltransferase activity"/>
    <property type="evidence" value="ECO:0007669"/>
    <property type="project" value="UniProtKB-EC"/>
</dbReference>
<evidence type="ECO:0000256" key="8">
    <source>
        <dbReference type="ARBA" id="ARBA00022737"/>
    </source>
</evidence>
<evidence type="ECO:0000256" key="16">
    <source>
        <dbReference type="SAM" id="SignalP"/>
    </source>
</evidence>
<dbReference type="EC" id="2.4.1.122" evidence="4"/>
<dbReference type="PANTHER" id="PTHR23033:SF47">
    <property type="entry name" value="APPLE DOMAIN-CONTAINING PROTEIN-RELATED"/>
    <property type="match status" value="1"/>
</dbReference>
<evidence type="ECO:0000256" key="13">
    <source>
        <dbReference type="ARBA" id="ARBA00023157"/>
    </source>
</evidence>
<keyword evidence="11 15" id="KW-1133">Transmembrane helix</keyword>
<evidence type="ECO:0000256" key="5">
    <source>
        <dbReference type="ARBA" id="ARBA00022676"/>
    </source>
</evidence>
<comment type="pathway">
    <text evidence="2">Protein modification; protein glycosylation.</text>
</comment>
<dbReference type="InterPro" id="IPR026050">
    <property type="entry name" value="C1GALT1/C1GALT1_chp1"/>
</dbReference>
<dbReference type="EMBL" id="BACD03000041">
    <property type="protein sequence ID" value="GAO51132.1"/>
    <property type="molecule type" value="Genomic_DNA"/>
</dbReference>
<keyword evidence="12 15" id="KW-0472">Membrane</keyword>
<evidence type="ECO:0000256" key="1">
    <source>
        <dbReference type="ARBA" id="ARBA00004606"/>
    </source>
</evidence>
<dbReference type="GO" id="GO:0016020">
    <property type="term" value="C:membrane"/>
    <property type="evidence" value="ECO:0007669"/>
    <property type="project" value="UniProtKB-SubCell"/>
</dbReference>
<evidence type="ECO:0000256" key="2">
    <source>
        <dbReference type="ARBA" id="ARBA00004922"/>
    </source>
</evidence>
<dbReference type="GO" id="GO:0006508">
    <property type="term" value="P:proteolysis"/>
    <property type="evidence" value="ECO:0007669"/>
    <property type="project" value="InterPro"/>
</dbReference>
<dbReference type="InterPro" id="IPR003378">
    <property type="entry name" value="Fringe-like_glycosylTrfase"/>
</dbReference>
<keyword evidence="13" id="KW-1015">Disulfide bond</keyword>
<feature type="region of interest" description="Disordered" evidence="14">
    <location>
        <begin position="581"/>
        <end position="628"/>
    </location>
</feature>
<evidence type="ECO:0000256" key="9">
    <source>
        <dbReference type="ARBA" id="ARBA00022741"/>
    </source>
</evidence>
<gene>
    <name evidence="18" type="ORF">G7K_5243-t1</name>
</gene>
<keyword evidence="16" id="KW-0732">Signal</keyword>
<dbReference type="Gene3D" id="3.90.550.50">
    <property type="match status" value="1"/>
</dbReference>
<reference evidence="18 19" key="3">
    <citation type="journal article" date="2015" name="Genome Announc.">
        <title>Draft Genome Sequence of the Archiascomycetous Yeast Saitoella complicata.</title>
        <authorList>
            <person name="Yamauchi K."/>
            <person name="Kondo S."/>
            <person name="Hamamoto M."/>
            <person name="Takahashi Y."/>
            <person name="Ogura Y."/>
            <person name="Hayashi T."/>
            <person name="Nishida H."/>
        </authorList>
    </citation>
    <scope>NUCLEOTIDE SEQUENCE [LARGE SCALE GENOMIC DNA]</scope>
    <source>
        <strain evidence="18 19">NRRL Y-17804</strain>
    </source>
</reference>
<evidence type="ECO:0000256" key="15">
    <source>
        <dbReference type="SAM" id="Phobius"/>
    </source>
</evidence>
<dbReference type="GO" id="GO:0005576">
    <property type="term" value="C:extracellular region"/>
    <property type="evidence" value="ECO:0007669"/>
    <property type="project" value="InterPro"/>
</dbReference>
<evidence type="ECO:0000256" key="3">
    <source>
        <dbReference type="ARBA" id="ARBA00006462"/>
    </source>
</evidence>
<dbReference type="Proteomes" id="UP000033140">
    <property type="component" value="Unassembled WGS sequence"/>
</dbReference>
<dbReference type="Gene3D" id="3.50.4.10">
    <property type="entry name" value="Hepatocyte Growth Factor"/>
    <property type="match status" value="1"/>
</dbReference>
<organism evidence="18 19">
    <name type="scientific">Saitoella complicata (strain BCRC 22490 / CBS 7301 / JCM 7358 / NBRC 10748 / NRRL Y-17804)</name>
    <dbReference type="NCBI Taxonomy" id="698492"/>
    <lineage>
        <taxon>Eukaryota</taxon>
        <taxon>Fungi</taxon>
        <taxon>Dikarya</taxon>
        <taxon>Ascomycota</taxon>
        <taxon>Taphrinomycotina</taxon>
        <taxon>Taphrinomycotina incertae sedis</taxon>
        <taxon>Saitoella</taxon>
    </lineage>
</organism>
<dbReference type="Pfam" id="PF00024">
    <property type="entry name" value="PAN_1"/>
    <property type="match status" value="1"/>
</dbReference>